<protein>
    <submittedName>
        <fullName evidence="3">Uncharacterized protein</fullName>
    </submittedName>
</protein>
<keyword evidence="4" id="KW-1185">Reference proteome</keyword>
<dbReference type="KEGG" id="mart:BTR34_01660"/>
<dbReference type="Gene3D" id="1.10.10.10">
    <property type="entry name" value="Winged helix-like DNA-binding domain superfamily/Winged helix DNA-binding domain"/>
    <property type="match status" value="1"/>
</dbReference>
<dbReference type="Gene3D" id="3.90.79.10">
    <property type="entry name" value="Nucleoside Triphosphate Pyrophosphohydrolase"/>
    <property type="match status" value="1"/>
</dbReference>
<organism evidence="3 4">
    <name type="scientific">Maribacter hydrothermalis</name>
    <dbReference type="NCBI Taxonomy" id="1836467"/>
    <lineage>
        <taxon>Bacteria</taxon>
        <taxon>Pseudomonadati</taxon>
        <taxon>Bacteroidota</taxon>
        <taxon>Flavobacteriia</taxon>
        <taxon>Flavobacteriales</taxon>
        <taxon>Flavobacteriaceae</taxon>
        <taxon>Maribacter</taxon>
    </lineage>
</organism>
<dbReference type="STRING" id="1836467.BTR34_01660"/>
<feature type="domain" description="Nudix hydrolase" evidence="1">
    <location>
        <begin position="22"/>
        <end position="159"/>
    </location>
</feature>
<sequence length="256" mass="29217">MSQFSEETITLIRQELKKCIPQLSINCVIFRFNGEHLQVPIVQPVQADIWNIPGGYIYQNEGINEAAKRILFEQTEINNLLLSQFGTFGSAQREFSEEIKGYSSLGFPEDIIKHVSQRFVTIGYYSIVGQKQKDLKTGPFFKEVKWVNVNETKSLALDHSHLVSEALLMLRAELQSKPLLASFMPESFTIPELQKLYEAILGRPVDRGNFRQRILKTKILIKVGTATKTGSRPPIVYKLDTKKYLDSLTQDMKLGF</sequence>
<dbReference type="Proteomes" id="UP000092164">
    <property type="component" value="Unassembled WGS sequence"/>
</dbReference>
<dbReference type="RefSeq" id="WP_068486889.1">
    <property type="nucleotide sequence ID" value="NZ_CP018760.1"/>
</dbReference>
<feature type="domain" description="NrtR DNA-binding winged helix" evidence="2">
    <location>
        <begin position="182"/>
        <end position="239"/>
    </location>
</feature>
<dbReference type="InterPro" id="IPR036388">
    <property type="entry name" value="WH-like_DNA-bd_sf"/>
</dbReference>
<evidence type="ECO:0000259" key="2">
    <source>
        <dbReference type="Pfam" id="PF21906"/>
    </source>
</evidence>
<dbReference type="PANTHER" id="PTHR43736:SF4">
    <property type="entry name" value="SLR1690 PROTEIN"/>
    <property type="match status" value="1"/>
</dbReference>
<reference evidence="4" key="1">
    <citation type="submission" date="2016-06" db="EMBL/GenBank/DDBJ databases">
        <authorList>
            <person name="Zhan P."/>
        </authorList>
    </citation>
    <scope>NUCLEOTIDE SEQUENCE [LARGE SCALE GENOMIC DNA]</scope>
    <source>
        <strain evidence="4">T28</strain>
    </source>
</reference>
<proteinExistence type="predicted"/>
<dbReference type="SUPFAM" id="SSF46785">
    <property type="entry name" value="Winged helix' DNA-binding domain"/>
    <property type="match status" value="1"/>
</dbReference>
<dbReference type="Pfam" id="PF21906">
    <property type="entry name" value="WHD_NrtR"/>
    <property type="match status" value="1"/>
</dbReference>
<gene>
    <name evidence="3" type="ORF">A9200_10855</name>
</gene>
<name>A0A1B7YYY5_9FLAO</name>
<dbReference type="Pfam" id="PF00293">
    <property type="entry name" value="NUDIX"/>
    <property type="match status" value="1"/>
</dbReference>
<dbReference type="OrthoDB" id="9786141at2"/>
<dbReference type="InterPro" id="IPR015797">
    <property type="entry name" value="NUDIX_hydrolase-like_dom_sf"/>
</dbReference>
<evidence type="ECO:0000313" key="3">
    <source>
        <dbReference type="EMBL" id="OBR35692.1"/>
    </source>
</evidence>
<dbReference type="SUPFAM" id="SSF55811">
    <property type="entry name" value="Nudix"/>
    <property type="match status" value="1"/>
</dbReference>
<dbReference type="InterPro" id="IPR036390">
    <property type="entry name" value="WH_DNA-bd_sf"/>
</dbReference>
<dbReference type="InterPro" id="IPR054105">
    <property type="entry name" value="WHD_NrtR"/>
</dbReference>
<accession>A0A1B7YYY5</accession>
<comment type="caution">
    <text evidence="3">The sequence shown here is derived from an EMBL/GenBank/DDBJ whole genome shotgun (WGS) entry which is preliminary data.</text>
</comment>
<dbReference type="InterPro" id="IPR000086">
    <property type="entry name" value="NUDIX_hydrolase_dom"/>
</dbReference>
<dbReference type="EMBL" id="LZFP01000050">
    <property type="protein sequence ID" value="OBR35692.1"/>
    <property type="molecule type" value="Genomic_DNA"/>
</dbReference>
<dbReference type="PANTHER" id="PTHR43736">
    <property type="entry name" value="ADP-RIBOSE PYROPHOSPHATASE"/>
    <property type="match status" value="1"/>
</dbReference>
<evidence type="ECO:0000313" key="4">
    <source>
        <dbReference type="Proteomes" id="UP000092164"/>
    </source>
</evidence>
<evidence type="ECO:0000259" key="1">
    <source>
        <dbReference type="Pfam" id="PF00293"/>
    </source>
</evidence>
<dbReference type="CDD" id="cd18873">
    <property type="entry name" value="NUDIX_NadM_like"/>
    <property type="match status" value="1"/>
</dbReference>
<dbReference type="AlphaFoldDB" id="A0A1B7YYY5"/>